<evidence type="ECO:0000313" key="3">
    <source>
        <dbReference type="Proteomes" id="UP000005141"/>
    </source>
</evidence>
<dbReference type="RefSeq" id="WP_004379359.1">
    <property type="nucleotide sequence ID" value="NZ_JH114215.1"/>
</dbReference>
<dbReference type="PANTHER" id="PTHR35149">
    <property type="entry name" value="SLL5132 PROTEIN"/>
    <property type="match status" value="1"/>
</dbReference>
<keyword evidence="3" id="KW-1185">Reference proteome</keyword>
<dbReference type="Pfam" id="PF03235">
    <property type="entry name" value="GmrSD_N"/>
    <property type="match status" value="1"/>
</dbReference>
<dbReference type="AlphaFoldDB" id="G1W975"/>
<evidence type="ECO:0000313" key="2">
    <source>
        <dbReference type="EMBL" id="EGV34416.1"/>
    </source>
</evidence>
<gene>
    <name evidence="2" type="ORF">HMPREF9431_00376</name>
</gene>
<evidence type="ECO:0000259" key="1">
    <source>
        <dbReference type="Pfam" id="PF03235"/>
    </source>
</evidence>
<dbReference type="Proteomes" id="UP000005141">
    <property type="component" value="Unassembled WGS sequence"/>
</dbReference>
<dbReference type="HOGENOM" id="CLU_371656_0_0_10"/>
<dbReference type="PATRIC" id="fig|702438.4.peg.384"/>
<comment type="caution">
    <text evidence="2">The sequence shown here is derived from an EMBL/GenBank/DDBJ whole genome shotgun (WGS) entry which is preliminary data.</text>
</comment>
<reference evidence="2 3" key="1">
    <citation type="submission" date="2011-07" db="EMBL/GenBank/DDBJ databases">
        <title>The Genome Sequence of Prevotella oulorum F0390.</title>
        <authorList>
            <consortium name="The Broad Institute Genome Sequencing Platform"/>
            <consortium name="The Broad Institute Genome Sequencing Center for Infectious Disease"/>
            <person name="Earl A."/>
            <person name="Ward D."/>
            <person name="Feldgarden M."/>
            <person name="Gevers D."/>
            <person name="Izard J."/>
            <person name="Ganesan A."/>
            <person name="Baranova O.V."/>
            <person name="Blanton J.M."/>
            <person name="Tanner A.C."/>
            <person name="Dewhirst F.E."/>
            <person name="Young S.K."/>
            <person name="Zeng Q."/>
            <person name="Gargeya S."/>
            <person name="Fitzgerald M."/>
            <person name="Haas B."/>
            <person name="Abouelleil A."/>
            <person name="Alvarado L."/>
            <person name="Arachchi H.M."/>
            <person name="Berlin A."/>
            <person name="Brown A."/>
            <person name="Chapman S.B."/>
            <person name="Chen Z."/>
            <person name="Dunbar C."/>
            <person name="Freedman E."/>
            <person name="Gearin G."/>
            <person name="Gellesch M."/>
            <person name="Goldberg J."/>
            <person name="Griggs A."/>
            <person name="Gujja S."/>
            <person name="Heiman D."/>
            <person name="Howarth C."/>
            <person name="Larson L."/>
            <person name="Lui A."/>
            <person name="MacDonald P.J.P."/>
            <person name="Mehta T."/>
            <person name="Montmayeur A."/>
            <person name="Murphy C."/>
            <person name="Neiman D."/>
            <person name="Pearson M."/>
            <person name="Priest M."/>
            <person name="Roberts A."/>
            <person name="Saif S."/>
            <person name="Shea T."/>
            <person name="Shenoy N."/>
            <person name="Sisk P."/>
            <person name="Stolte C."/>
            <person name="Sykes S."/>
            <person name="Wortman J."/>
            <person name="Nusbaum C."/>
            <person name="Birren B."/>
        </authorList>
    </citation>
    <scope>NUCLEOTIDE SEQUENCE [LARGE SCALE GENOMIC DNA]</scope>
    <source>
        <strain evidence="2 3">F0390</strain>
    </source>
</reference>
<dbReference type="GeneID" id="95426992"/>
<accession>G1W975</accession>
<proteinExistence type="predicted"/>
<feature type="domain" description="GmrSD restriction endonucleases N-terminal" evidence="1">
    <location>
        <begin position="12"/>
        <end position="248"/>
    </location>
</feature>
<protein>
    <recommendedName>
        <fullName evidence="1">GmrSD restriction endonucleases N-terminal domain-containing protein</fullName>
    </recommendedName>
</protein>
<sequence length="745" mass="88114">MSNLRNGEEFSLSELFSHDNKIVIPDLQRDYCWGNNAYIKQEKVQKELVSSFVGDYLLTSFKEQSSPTSDLLLGLVYGYEEPLNCFNICDGQQRITTLFLLLGMVNRFSDGEFNGFIISSVEMQDDYEPHLLYSIRESTLYFLSDLSLNFFINNFLSGVSLIKESNWYFDEYERDATVQSMLAALGIIEKILVNEKDIDYKSFGKFLLNNLKMIYYDMENRARGEETYIVINTTGEPLSSTENIKPILLGNISDNKLYNEQWEEREDWFWQNRGSDLCADDGMKQFFIWFWQSRLLQEKTYKGDKEYPIDSKKEFLNISKDSYTKILDEVNSYFIALKYLVDVLDENEEIKRQLSYIQSPKKKYIGIFSWLREQDYNIVLPLIGYIQKFKRPQKLNVFMRRIRRNWFDSIRKRHMIDDINTYFVDWRYILQIISNSTSEEDVLNYDTEKNIDSIRLISNIKLNQWNNEDEIFKKNLIAKNAERENEVQKWEDNIDMMGDLSIISKTINTSIQWDIAQKVYNNFNLLLKCFCNEEYVRNSSEPLTLNIANYYRLFRVLRGYFAPGHIDYTKNMNGAWFSWRDEDPPYFHYLLDPALVRVLRSKSNEDLLVCLKEEVRKSILKSNIVSNNLPNIHDDNFNSIAYLKLWLTAKVLWAEKYGLLLSYWDGSGIAAWDDCQKNKIDRELPFTLANSHCGYAICRPANRIAYVSKENADKEEYFDSQLSIKKTIREADEEVNELFFRLLKE</sequence>
<dbReference type="eggNOG" id="COG1479">
    <property type="taxonomic scope" value="Bacteria"/>
</dbReference>
<organism evidence="2 3">
    <name type="scientific">Segatella oulorum F0390</name>
    <dbReference type="NCBI Taxonomy" id="702438"/>
    <lineage>
        <taxon>Bacteria</taxon>
        <taxon>Pseudomonadati</taxon>
        <taxon>Bacteroidota</taxon>
        <taxon>Bacteroidia</taxon>
        <taxon>Bacteroidales</taxon>
        <taxon>Prevotellaceae</taxon>
        <taxon>Segatella</taxon>
    </lineage>
</organism>
<dbReference type="PANTHER" id="PTHR35149:SF1">
    <property type="entry name" value="DUF5655 DOMAIN-CONTAINING PROTEIN"/>
    <property type="match status" value="1"/>
</dbReference>
<name>G1W975_9BACT</name>
<dbReference type="EMBL" id="ADGI01000015">
    <property type="protein sequence ID" value="EGV34416.1"/>
    <property type="molecule type" value="Genomic_DNA"/>
</dbReference>
<dbReference type="InterPro" id="IPR004919">
    <property type="entry name" value="GmrSD_N"/>
</dbReference>